<dbReference type="RefSeq" id="WP_378578970.1">
    <property type="nucleotide sequence ID" value="NZ_JBHSFQ010000034.1"/>
</dbReference>
<reference evidence="3" key="1">
    <citation type="journal article" date="2019" name="Int. J. Syst. Evol. Microbiol.">
        <title>The Global Catalogue of Microorganisms (GCM) 10K type strain sequencing project: providing services to taxonomists for standard genome sequencing and annotation.</title>
        <authorList>
            <consortium name="The Broad Institute Genomics Platform"/>
            <consortium name="The Broad Institute Genome Sequencing Center for Infectious Disease"/>
            <person name="Wu L."/>
            <person name="Ma J."/>
        </authorList>
    </citation>
    <scope>NUCLEOTIDE SEQUENCE [LARGE SCALE GENOMIC DNA]</scope>
    <source>
        <strain evidence="3">XZYJ18</strain>
    </source>
</reference>
<proteinExistence type="predicted"/>
<dbReference type="Proteomes" id="UP001595923">
    <property type="component" value="Unassembled WGS sequence"/>
</dbReference>
<evidence type="ECO:0000313" key="2">
    <source>
        <dbReference type="EMBL" id="MFC4565218.1"/>
    </source>
</evidence>
<accession>A0ABV9E3E2</accession>
<evidence type="ECO:0000313" key="3">
    <source>
        <dbReference type="Proteomes" id="UP001595923"/>
    </source>
</evidence>
<feature type="compositionally biased region" description="Low complexity" evidence="1">
    <location>
        <begin position="416"/>
        <end position="426"/>
    </location>
</feature>
<comment type="caution">
    <text evidence="2">The sequence shown here is derived from an EMBL/GenBank/DDBJ whole genome shotgun (WGS) entry which is preliminary data.</text>
</comment>
<dbReference type="EMBL" id="JBHSFQ010000034">
    <property type="protein sequence ID" value="MFC4565218.1"/>
    <property type="molecule type" value="Genomic_DNA"/>
</dbReference>
<keyword evidence="3" id="KW-1185">Reference proteome</keyword>
<sequence length="426" mass="44553">MTSNEDIALIGERQAAARRLLADPLITARTHPDDFAVVRSHSDWLIQRFRRVLGYDLTVAADHARLAKTGLVGPVARPLTRHSGAQFSPRTYGHLALCLAALVEAPRSVTVSRLAADVHAAAVEAGLDFDPRDRMGERRAFIAALGHLASWGAVTPSEGALRDHAADSGADVRLTVHSEVVRRVVAHPPHSTADAADFVRGMEADDPAGDLAGEVALRRMLAETAVVYRDDLTPRQRDRLAHHQWRAVAELAELLGCDAEIRAEGIALIMPDEADAERAVAFPSGDPAGQAALLLVERLIALLRPGTVPAAGVPVPAGVLAGELRAVIDDGAQRRWGRAAVSHVPDPDDIAARALRLLRDTGLMRGPGTQGGDHEGWTLLAAAARYGGRPFHGAANGADAPTADAGAAGSAGGSGAAVDAASGGRE</sequence>
<gene>
    <name evidence="2" type="ORF">ACFO4E_25470</name>
</gene>
<organism evidence="2 3">
    <name type="scientific">Nocardiopsis mangrovi</name>
    <dbReference type="NCBI Taxonomy" id="1179818"/>
    <lineage>
        <taxon>Bacteria</taxon>
        <taxon>Bacillati</taxon>
        <taxon>Actinomycetota</taxon>
        <taxon>Actinomycetes</taxon>
        <taxon>Streptosporangiales</taxon>
        <taxon>Nocardiopsidaceae</taxon>
        <taxon>Nocardiopsis</taxon>
    </lineage>
</organism>
<name>A0ABV9E3E2_9ACTN</name>
<evidence type="ECO:0000256" key="1">
    <source>
        <dbReference type="SAM" id="MobiDB-lite"/>
    </source>
</evidence>
<dbReference type="Pfam" id="PF09661">
    <property type="entry name" value="DUF2398"/>
    <property type="match status" value="1"/>
</dbReference>
<feature type="compositionally biased region" description="Low complexity" evidence="1">
    <location>
        <begin position="397"/>
        <end position="408"/>
    </location>
</feature>
<protein>
    <submittedName>
        <fullName evidence="2">TIGR02678 family protein</fullName>
    </submittedName>
</protein>
<dbReference type="InterPro" id="IPR013494">
    <property type="entry name" value="CHP02678"/>
</dbReference>
<feature type="region of interest" description="Disordered" evidence="1">
    <location>
        <begin position="397"/>
        <end position="426"/>
    </location>
</feature>